<feature type="domain" description="Myb-like" evidence="10">
    <location>
        <begin position="383"/>
        <end position="422"/>
    </location>
</feature>
<reference evidence="12" key="1">
    <citation type="submission" date="2022-05" db="EMBL/GenBank/DDBJ databases">
        <title>The Musa troglodytarum L. genome provides insights into the mechanism of non-climacteric behaviour and enrichment of carotenoids.</title>
        <authorList>
            <person name="Wang J."/>
        </authorList>
    </citation>
    <scope>NUCLEOTIDE SEQUENCE</scope>
    <source>
        <tissue evidence="12">Leaf</tissue>
    </source>
</reference>
<dbReference type="Gene3D" id="3.40.50.1100">
    <property type="match status" value="1"/>
</dbReference>
<evidence type="ECO:0000256" key="7">
    <source>
        <dbReference type="ARBA" id="ARBA00023125"/>
    </source>
</evidence>
<keyword evidence="9" id="KW-0539">Nucleus</keyword>
<evidence type="ECO:0000256" key="9">
    <source>
        <dbReference type="ARBA" id="ARBA00023242"/>
    </source>
</evidence>
<comment type="similarity">
    <text evidence="3">Belongs to the ACC deaminase/D-cysteine desulfhydrase family.</text>
</comment>
<keyword evidence="4" id="KW-0677">Repeat</keyword>
<dbReference type="InterPro" id="IPR027278">
    <property type="entry name" value="ACCD_DCysDesulf"/>
</dbReference>
<dbReference type="GO" id="GO:0003677">
    <property type="term" value="F:DNA binding"/>
    <property type="evidence" value="ECO:0007669"/>
    <property type="project" value="UniProtKB-KW"/>
</dbReference>
<feature type="domain" description="HTH myb-type" evidence="11">
    <location>
        <begin position="423"/>
        <end position="477"/>
    </location>
</feature>
<dbReference type="PANTHER" id="PTHR43780:SF2">
    <property type="entry name" value="1-AMINOCYCLOPROPANE-1-CARBOXYLATE DEAMINASE-RELATED"/>
    <property type="match status" value="1"/>
</dbReference>
<comment type="cofactor">
    <cofactor evidence="1">
        <name>pyridoxal 5'-phosphate</name>
        <dbReference type="ChEBI" id="CHEBI:597326"/>
    </cofactor>
</comment>
<keyword evidence="6" id="KW-0805">Transcription regulation</keyword>
<evidence type="ECO:0000259" key="11">
    <source>
        <dbReference type="PROSITE" id="PS51294"/>
    </source>
</evidence>
<dbReference type="PANTHER" id="PTHR43780">
    <property type="entry name" value="1-AMINOCYCLOPROPANE-1-CARBOXYLATE DEAMINASE-RELATED"/>
    <property type="match status" value="1"/>
</dbReference>
<keyword evidence="5" id="KW-0663">Pyridoxal phosphate</keyword>
<dbReference type="Pfam" id="PF00249">
    <property type="entry name" value="Myb_DNA-binding"/>
    <property type="match status" value="2"/>
</dbReference>
<dbReference type="SMART" id="SM00717">
    <property type="entry name" value="SANT"/>
    <property type="match status" value="2"/>
</dbReference>
<evidence type="ECO:0000313" key="13">
    <source>
        <dbReference type="Proteomes" id="UP001055439"/>
    </source>
</evidence>
<evidence type="ECO:0000259" key="10">
    <source>
        <dbReference type="PROSITE" id="PS50090"/>
    </source>
</evidence>
<evidence type="ECO:0000256" key="3">
    <source>
        <dbReference type="ARBA" id="ARBA00008639"/>
    </source>
</evidence>
<dbReference type="InterPro" id="IPR017930">
    <property type="entry name" value="Myb_dom"/>
</dbReference>
<dbReference type="PROSITE" id="PS50090">
    <property type="entry name" value="MYB_LIKE"/>
    <property type="match status" value="2"/>
</dbReference>
<accession>A0A9E7KUZ0</accession>
<dbReference type="SUPFAM" id="SSF46689">
    <property type="entry name" value="Homeodomain-like"/>
    <property type="match status" value="1"/>
</dbReference>
<sequence length="593" mass="67345">MSSAIVLRPPTCASATTTTAATIVSAKTTFSGLLAAPGFHRNRTCTTICCSMDGGGAMPAVHIGGFLSKKRYDPPLWASHLRPVPSHTFSLGHLPTPIHRWNLPNLPEDTELWIKVGISVSIDLPDGIWSVELTESRDPAARRSFGDAVEREQGEEVGIFDGRCCCERCRLRYYSGRDPEQPLSRYCCCREISESGLLSDFTHFQGEAVLADRDPGLIGNLLVERLVGAHIDLVSKEEYAKIGSVDSCKDFDVTVATKFLNTRHSTWCCPVKGLGYAMNTAEELRFVKDVAAATGVVLDPVYSGKAAYGMLRDMTANPTKWKKRKVLFVHTGGLFGLYDKVEQMTSLVGNWQKLEIDESIPRKDGTGKMWMLSTEGLMRDLRKDEKLKALVTKYGPHNWNAIAEKLQGRSGKSCRLRWFNQLDPRINKKPFTKDEDELLLAAHQVYGNRWAIIARLFPGRTDNAVKNHWHVIMIRRHKRRSQLPRKRVDQSIFIEEEESKRSKKRKLEPRNTLLMVEEYHRRSDTAHQQGFYPNMQEGKDNSLKFYDFLQVNSDPDSTPQEVRREGYRCEDKEEKKSHARFIDFLEVGSLYKL</sequence>
<dbReference type="Gene3D" id="1.10.10.60">
    <property type="entry name" value="Homeodomain-like"/>
    <property type="match status" value="2"/>
</dbReference>
<feature type="domain" description="Myb-like" evidence="10">
    <location>
        <begin position="423"/>
        <end position="473"/>
    </location>
</feature>
<keyword evidence="7" id="KW-0238">DNA-binding</keyword>
<dbReference type="PROSITE" id="PS51294">
    <property type="entry name" value="HTH_MYB"/>
    <property type="match status" value="2"/>
</dbReference>
<evidence type="ECO:0000313" key="12">
    <source>
        <dbReference type="EMBL" id="URE30396.1"/>
    </source>
</evidence>
<dbReference type="InterPro" id="IPR009057">
    <property type="entry name" value="Homeodomain-like_sf"/>
</dbReference>
<evidence type="ECO:0000256" key="6">
    <source>
        <dbReference type="ARBA" id="ARBA00023015"/>
    </source>
</evidence>
<name>A0A9E7KUZ0_9LILI</name>
<dbReference type="InterPro" id="IPR001005">
    <property type="entry name" value="SANT/Myb"/>
</dbReference>
<dbReference type="GO" id="GO:0019148">
    <property type="term" value="F:D-cysteine desulfhydrase activity"/>
    <property type="evidence" value="ECO:0007669"/>
    <property type="project" value="TreeGrafter"/>
</dbReference>
<keyword evidence="8" id="KW-0804">Transcription</keyword>
<dbReference type="InterPro" id="IPR036052">
    <property type="entry name" value="TrpB-like_PALP_sf"/>
</dbReference>
<dbReference type="Proteomes" id="UP001055439">
    <property type="component" value="Chromosome 8"/>
</dbReference>
<comment type="subcellular location">
    <subcellularLocation>
        <location evidence="2">Nucleus</location>
    </subcellularLocation>
</comment>
<proteinExistence type="inferred from homology"/>
<evidence type="ECO:0000256" key="1">
    <source>
        <dbReference type="ARBA" id="ARBA00001933"/>
    </source>
</evidence>
<organism evidence="12 13">
    <name type="scientific">Musa troglodytarum</name>
    <name type="common">fe'i banana</name>
    <dbReference type="NCBI Taxonomy" id="320322"/>
    <lineage>
        <taxon>Eukaryota</taxon>
        <taxon>Viridiplantae</taxon>
        <taxon>Streptophyta</taxon>
        <taxon>Embryophyta</taxon>
        <taxon>Tracheophyta</taxon>
        <taxon>Spermatophyta</taxon>
        <taxon>Magnoliopsida</taxon>
        <taxon>Liliopsida</taxon>
        <taxon>Zingiberales</taxon>
        <taxon>Musaceae</taxon>
        <taxon>Musa</taxon>
    </lineage>
</organism>
<dbReference type="EMBL" id="CP097510">
    <property type="protein sequence ID" value="URE30396.1"/>
    <property type="molecule type" value="Genomic_DNA"/>
</dbReference>
<dbReference type="OrthoDB" id="10266364at2759"/>
<dbReference type="SUPFAM" id="SSF53686">
    <property type="entry name" value="Tryptophan synthase beta subunit-like PLP-dependent enzymes"/>
    <property type="match status" value="1"/>
</dbReference>
<protein>
    <submittedName>
        <fullName evidence="12">MYB family transcription factor</fullName>
    </submittedName>
</protein>
<dbReference type="CDD" id="cd00167">
    <property type="entry name" value="SANT"/>
    <property type="match status" value="2"/>
</dbReference>
<evidence type="ECO:0000256" key="5">
    <source>
        <dbReference type="ARBA" id="ARBA00022898"/>
    </source>
</evidence>
<evidence type="ECO:0000256" key="4">
    <source>
        <dbReference type="ARBA" id="ARBA00022737"/>
    </source>
</evidence>
<feature type="domain" description="HTH myb-type" evidence="11">
    <location>
        <begin position="384"/>
        <end position="422"/>
    </location>
</feature>
<dbReference type="GO" id="GO:0005634">
    <property type="term" value="C:nucleus"/>
    <property type="evidence" value="ECO:0007669"/>
    <property type="project" value="UniProtKB-SubCell"/>
</dbReference>
<keyword evidence="13" id="KW-1185">Reference proteome</keyword>
<gene>
    <name evidence="12" type="ORF">MUK42_07076</name>
</gene>
<evidence type="ECO:0000256" key="2">
    <source>
        <dbReference type="ARBA" id="ARBA00004123"/>
    </source>
</evidence>
<dbReference type="FunFam" id="1.10.10.60:FF:000060">
    <property type="entry name" value="MYB transcription factor"/>
    <property type="match status" value="1"/>
</dbReference>
<dbReference type="AlphaFoldDB" id="A0A9E7KUZ0"/>
<evidence type="ECO:0000256" key="8">
    <source>
        <dbReference type="ARBA" id="ARBA00023163"/>
    </source>
</evidence>